<evidence type="ECO:0000259" key="1">
    <source>
        <dbReference type="Pfam" id="PF00085"/>
    </source>
</evidence>
<dbReference type="InterPro" id="IPR052792">
    <property type="entry name" value="Thioredoxin_dom-contain_11"/>
</dbReference>
<organism evidence="2">
    <name type="scientific">Xenopsylla cheopis</name>
    <name type="common">Oriental rat flea</name>
    <name type="synonym">Pulex cheopis</name>
    <dbReference type="NCBI Taxonomy" id="163159"/>
    <lineage>
        <taxon>Eukaryota</taxon>
        <taxon>Metazoa</taxon>
        <taxon>Ecdysozoa</taxon>
        <taxon>Arthropoda</taxon>
        <taxon>Hexapoda</taxon>
        <taxon>Insecta</taxon>
        <taxon>Pterygota</taxon>
        <taxon>Neoptera</taxon>
        <taxon>Endopterygota</taxon>
        <taxon>Siphonaptera</taxon>
        <taxon>Pulicidae</taxon>
        <taxon>Xenopsyllinae</taxon>
        <taxon>Xenopsylla</taxon>
    </lineage>
</organism>
<dbReference type="AlphaFoldDB" id="A0A6M2DQ14"/>
<reference evidence="2" key="1">
    <citation type="submission" date="2020-03" db="EMBL/GenBank/DDBJ databases">
        <title>Transcriptomic Profiling of the Digestive Tract of the Rat Flea, Xenopsylla cheopis, Following Blood Feeding and Infection with Yersinia pestis.</title>
        <authorList>
            <person name="Bland D.M."/>
            <person name="Martens C.A."/>
            <person name="Virtaneva K."/>
            <person name="Kanakabandi K."/>
            <person name="Long D."/>
            <person name="Rosenke R."/>
            <person name="Saturday G.A."/>
            <person name="Hoyt F.H."/>
            <person name="Bruno D.P."/>
            <person name="Ribeiro J.M.C."/>
            <person name="Hinnebusch J."/>
        </authorList>
    </citation>
    <scope>NUCLEOTIDE SEQUENCE</scope>
</reference>
<dbReference type="PANTHER" id="PTHR46497:SF1">
    <property type="entry name" value="THIOREDOXIN DOMAIN-CONTAINING PROTEIN 11"/>
    <property type="match status" value="1"/>
</dbReference>
<accession>A0A6M2DQ14</accession>
<evidence type="ECO:0000313" key="2">
    <source>
        <dbReference type="EMBL" id="NOV48243.1"/>
    </source>
</evidence>
<proteinExistence type="predicted"/>
<dbReference type="SUPFAM" id="SSF52833">
    <property type="entry name" value="Thioredoxin-like"/>
    <property type="match status" value="2"/>
</dbReference>
<dbReference type="InterPro" id="IPR036249">
    <property type="entry name" value="Thioredoxin-like_sf"/>
</dbReference>
<dbReference type="PANTHER" id="PTHR46497">
    <property type="entry name" value="THIOREDOXIN DOMAIN-CONTAINING PROTEIN 11"/>
    <property type="match status" value="1"/>
</dbReference>
<dbReference type="InterPro" id="IPR013766">
    <property type="entry name" value="Thioredoxin_domain"/>
</dbReference>
<protein>
    <submittedName>
        <fullName evidence="2">Putative thioredoxin domain-containing protein 11</fullName>
    </submittedName>
</protein>
<feature type="domain" description="Thioredoxin" evidence="1">
    <location>
        <begin position="595"/>
        <end position="678"/>
    </location>
</feature>
<dbReference type="Pfam" id="PF00085">
    <property type="entry name" value="Thioredoxin"/>
    <property type="match status" value="1"/>
</dbReference>
<name>A0A6M2DQ14_XENCH</name>
<dbReference type="Gene3D" id="3.40.30.10">
    <property type="entry name" value="Glutaredoxin"/>
    <property type="match status" value="2"/>
</dbReference>
<sequence length="806" mass="94165">MNEDHSKLYNRYLILMNNYKKEIFLSLLIIIRVAFSAIERSIPVVSPAPRARPLFPINSNVQDWYGGQLEGAFHSIRSSEYSFFMYYAPWDAKSQYAAEVVHQVADIFKDQVNFIAINCWAPGGECREKHASKVQSWPIFLLVNCYGTSVQYRGSLSKSHITRFLNTVINPLHRITKPDDIVKLLARYDAVIVGYVDFMHFPTSYDTLYKTALKWIEHEPYNEIGFAVVTGNTRFAFGINRLPSYRIYLWNETLEYQSNKVANSNNLFSWISTSLHQVSMWINLPGVKSSTLSPYLMDGSALLLFTPRNAFRDFNDPYDMLKQIGLEYYNCNNDSWVSQLSNYIQLQRIHKQEQYYQKLKFCEELHSKLNFQAVKENIAVSITISKWFNTSKDPNNVCSRLEKQCFLDKYETKRQTEDIFVYDECNHKNLKQNISDIEDVYSAENLRKNKEKYQCLLLKEADLYNQPVFLETENNKDYPNITGLACKNNKTLSLLALDSEMYHYIAERMGVHILDIENKTAALIIDNEMEYQSILKEKLSPSNIRRFIWEHNNKVDERSFRDNSKTSAFTHKYTTEKNIYVNENQSERNLGIVSVSELSSDTFLSQVMNQNKTAVVLYYSPFCGFCQYAWHIFLYVSHLLRSISKITFVRIDMDYNDMPWQLTMDDLPTITVFPESKSESLTFPRFLDISASNVLSFILSNLNNILRLEAMLKICIEANKVSAQQITCWLELQRETLYLIEITLKQWRAINNFQKPVLMRRLQILKSLSLLVNPEDKSVAKIRDITNLIHQLSLNSKVQKHKRSIR</sequence>
<dbReference type="EMBL" id="GIIL01004517">
    <property type="protein sequence ID" value="NOV48243.1"/>
    <property type="molecule type" value="Transcribed_RNA"/>
</dbReference>